<keyword evidence="1" id="KW-1133">Transmembrane helix</keyword>
<evidence type="ECO:0000256" key="1">
    <source>
        <dbReference type="SAM" id="Phobius"/>
    </source>
</evidence>
<evidence type="ECO:0000313" key="3">
    <source>
        <dbReference type="Proteomes" id="UP000577386"/>
    </source>
</evidence>
<keyword evidence="1" id="KW-0472">Membrane</keyword>
<feature type="transmembrane region" description="Helical" evidence="1">
    <location>
        <begin position="45"/>
        <end position="65"/>
    </location>
</feature>
<evidence type="ECO:0000313" key="2">
    <source>
        <dbReference type="EMBL" id="MBA9053698.1"/>
    </source>
</evidence>
<name>A0A7W3RLR8_STRMR</name>
<reference evidence="2 3" key="1">
    <citation type="submission" date="2020-08" db="EMBL/GenBank/DDBJ databases">
        <title>Sequencing the genomes of 1000 actinobacteria strains.</title>
        <authorList>
            <person name="Klenk H.-P."/>
        </authorList>
    </citation>
    <scope>NUCLEOTIDE SEQUENCE [LARGE SCALE GENOMIC DNA]</scope>
    <source>
        <strain evidence="2 3">DSM 41827</strain>
    </source>
</reference>
<gene>
    <name evidence="2" type="ORF">HDA42_002876</name>
</gene>
<feature type="transmembrane region" description="Helical" evidence="1">
    <location>
        <begin position="21"/>
        <end position="39"/>
    </location>
</feature>
<proteinExistence type="predicted"/>
<keyword evidence="3" id="KW-1185">Reference proteome</keyword>
<sequence length="69" mass="6964">MAVIKPPASGRSAPRLRAESAAAAMAMLGASLAAFGVRFSGRLTVVGALVMASGWIALMVARGMFAARS</sequence>
<dbReference type="RefSeq" id="WP_182775707.1">
    <property type="nucleotide sequence ID" value="NZ_BAAAHW010000035.1"/>
</dbReference>
<dbReference type="GeneID" id="93981423"/>
<comment type="caution">
    <text evidence="2">The sequence shown here is derived from an EMBL/GenBank/DDBJ whole genome shotgun (WGS) entry which is preliminary data.</text>
</comment>
<dbReference type="AlphaFoldDB" id="A0A7W3RLR8"/>
<dbReference type="Proteomes" id="UP000577386">
    <property type="component" value="Unassembled WGS sequence"/>
</dbReference>
<accession>A0A7W3RLR8</accession>
<dbReference type="EMBL" id="JACJIJ010000002">
    <property type="protein sequence ID" value="MBA9053698.1"/>
    <property type="molecule type" value="Genomic_DNA"/>
</dbReference>
<keyword evidence="1" id="KW-0812">Transmembrane</keyword>
<organism evidence="2 3">
    <name type="scientific">Streptomyces murinus</name>
    <dbReference type="NCBI Taxonomy" id="33900"/>
    <lineage>
        <taxon>Bacteria</taxon>
        <taxon>Bacillati</taxon>
        <taxon>Actinomycetota</taxon>
        <taxon>Actinomycetes</taxon>
        <taxon>Kitasatosporales</taxon>
        <taxon>Streptomycetaceae</taxon>
        <taxon>Streptomyces</taxon>
    </lineage>
</organism>
<protein>
    <submittedName>
        <fullName evidence="2">Uncharacterized protein</fullName>
    </submittedName>
</protein>